<dbReference type="EMBL" id="CP032323">
    <property type="protein sequence ID" value="QCN98440.1"/>
    <property type="molecule type" value="Genomic_DNA"/>
</dbReference>
<dbReference type="PIRSF" id="PIRSF001111">
    <property type="entry name" value="Isochorismatase"/>
    <property type="match status" value="1"/>
</dbReference>
<feature type="domain" description="Carrier" evidence="6">
    <location>
        <begin position="210"/>
        <end position="283"/>
    </location>
</feature>
<evidence type="ECO:0000313" key="7">
    <source>
        <dbReference type="EMBL" id="QCN98440.1"/>
    </source>
</evidence>
<accession>A0A4D8PMR3</accession>
<dbReference type="Pfam" id="PF00550">
    <property type="entry name" value="PP-binding"/>
    <property type="match status" value="1"/>
</dbReference>
<evidence type="ECO:0000256" key="1">
    <source>
        <dbReference type="ARBA" id="ARBA00004924"/>
    </source>
</evidence>
<dbReference type="KEGG" id="aare:D3093_24680"/>
<dbReference type="PROSITE" id="PS50075">
    <property type="entry name" value="CARRIER"/>
    <property type="match status" value="1"/>
</dbReference>
<feature type="modified residue" description="O-(pantetheine 4'-phosphoryl)serine" evidence="5">
    <location>
        <position position="244"/>
    </location>
</feature>
<dbReference type="SUPFAM" id="SSF47336">
    <property type="entry name" value="ACP-like"/>
    <property type="match status" value="1"/>
</dbReference>
<reference evidence="7 8" key="1">
    <citation type="submission" date="2018-09" db="EMBL/GenBank/DDBJ databases">
        <title>Whole genome based analysis of evolution and adaptive divergence in Indian and Brazilian strains of Azospirillum brasilense.</title>
        <authorList>
            <person name="Singh C."/>
            <person name="Tripathi A.K."/>
        </authorList>
    </citation>
    <scope>NUCLEOTIDE SEQUENCE [LARGE SCALE GENOMIC DNA]</scope>
    <source>
        <strain evidence="7 8">MTCC4035</strain>
        <plasmid evidence="7 8">p2</plasmid>
    </source>
</reference>
<evidence type="ECO:0000256" key="3">
    <source>
        <dbReference type="ARBA" id="ARBA00022801"/>
    </source>
</evidence>
<dbReference type="EC" id="3.3.2.1" evidence="2"/>
<evidence type="ECO:0000313" key="8">
    <source>
        <dbReference type="Proteomes" id="UP000298595"/>
    </source>
</evidence>
<dbReference type="Gene3D" id="3.40.50.850">
    <property type="entry name" value="Isochorismatase-like"/>
    <property type="match status" value="1"/>
</dbReference>
<dbReference type="PRINTS" id="PR01398">
    <property type="entry name" value="ISCHRISMTASE"/>
</dbReference>
<gene>
    <name evidence="7" type="ORF">D3093_24680</name>
</gene>
<keyword evidence="5" id="KW-0596">Phosphopantetheine</keyword>
<dbReference type="GO" id="GO:0008908">
    <property type="term" value="F:isochorismatase activity"/>
    <property type="evidence" value="ECO:0007669"/>
    <property type="project" value="UniProtKB-EC"/>
</dbReference>
<evidence type="ECO:0000259" key="6">
    <source>
        <dbReference type="PROSITE" id="PS50075"/>
    </source>
</evidence>
<name>A0A4D8PMR3_9PROT</name>
<dbReference type="PANTHER" id="PTHR43540">
    <property type="entry name" value="PEROXYUREIDOACRYLATE/UREIDOACRYLATE AMIDOHYDROLASE-RELATED"/>
    <property type="match status" value="1"/>
</dbReference>
<dbReference type="RefSeq" id="WP_137117495.1">
    <property type="nucleotide sequence ID" value="NZ_CP032323.1"/>
</dbReference>
<dbReference type="AlphaFoldDB" id="A0A4D8PMR3"/>
<evidence type="ECO:0000256" key="2">
    <source>
        <dbReference type="ARBA" id="ARBA00012100"/>
    </source>
</evidence>
<sequence length="291" mass="31409">MTIRSIAPYALPTAADLPQDKVSWSVDPARAVLLIHDMQDYFVGFYGAGNPAIVSCIDRIIRLKRHLKALGVPVVYTAQPAVQSDADRGLLNDLWGPGLTAKPDLAGIVAPLAPDADDRVLTKWRYSAFFRAPLAEIMAEAGRDQLLICGIYAHIGVMQTALDAFMRGIKPFLVADAIADFSREDHMMALRYVARNAGRTIHSDSVLAAPAAVLSKDGLRHILLASLDEVPGDDDNLMDFGLDSIAVMQVVDRWKAAGVEVGFAELAAQPSINGWWALIEPRLAASGRVAA</sequence>
<comment type="pathway">
    <text evidence="1">Siderophore biosynthesis.</text>
</comment>
<dbReference type="InterPro" id="IPR009081">
    <property type="entry name" value="PP-bd_ACP"/>
</dbReference>
<evidence type="ECO:0000256" key="4">
    <source>
        <dbReference type="ARBA" id="ARBA00048590"/>
    </source>
</evidence>
<dbReference type="Proteomes" id="UP000298595">
    <property type="component" value="Plasmid p2"/>
</dbReference>
<dbReference type="InterPro" id="IPR036380">
    <property type="entry name" value="Isochorismatase-like_sf"/>
</dbReference>
<dbReference type="InterPro" id="IPR050272">
    <property type="entry name" value="Isochorismatase-like_hydrls"/>
</dbReference>
<geneLocation type="plasmid" evidence="7 8">
    <name>p2</name>
</geneLocation>
<dbReference type="InterPro" id="IPR000868">
    <property type="entry name" value="Isochorismatase-like_dom"/>
</dbReference>
<evidence type="ECO:0000256" key="5">
    <source>
        <dbReference type="PIRSR" id="PIRSR001111-50"/>
    </source>
</evidence>
<organism evidence="7 8">
    <name type="scientific">Azospirillum argentinense</name>
    <dbReference type="NCBI Taxonomy" id="2970906"/>
    <lineage>
        <taxon>Bacteria</taxon>
        <taxon>Pseudomonadati</taxon>
        <taxon>Pseudomonadota</taxon>
        <taxon>Alphaproteobacteria</taxon>
        <taxon>Rhodospirillales</taxon>
        <taxon>Azospirillaceae</taxon>
        <taxon>Azospirillum</taxon>
    </lineage>
</organism>
<keyword evidence="7" id="KW-0614">Plasmid</keyword>
<dbReference type="InterPro" id="IPR016291">
    <property type="entry name" value="Isochorismatase"/>
</dbReference>
<dbReference type="PANTHER" id="PTHR43540:SF3">
    <property type="entry name" value="ENTEROBACTIN SYNTHASE COMPONENT B"/>
    <property type="match status" value="1"/>
</dbReference>
<keyword evidence="3" id="KW-0378">Hydrolase</keyword>
<dbReference type="SUPFAM" id="SSF52499">
    <property type="entry name" value="Isochorismatase-like hydrolases"/>
    <property type="match status" value="1"/>
</dbReference>
<proteinExistence type="predicted"/>
<dbReference type="InterPro" id="IPR036736">
    <property type="entry name" value="ACP-like_sf"/>
</dbReference>
<comment type="cofactor">
    <cofactor evidence="5">
        <name>pantetheine 4'-phosphate</name>
        <dbReference type="ChEBI" id="CHEBI:47942"/>
    </cofactor>
    <text evidence="5">Binds 1 phosphopantetheine covalently.</text>
</comment>
<comment type="catalytic activity">
    <reaction evidence="4">
        <text>isochorismate + H2O = (2S,3S)-2,3-dihydroxy-2,3-dihydrobenzoate + pyruvate</text>
        <dbReference type="Rhea" id="RHEA:11112"/>
        <dbReference type="ChEBI" id="CHEBI:15361"/>
        <dbReference type="ChEBI" id="CHEBI:15377"/>
        <dbReference type="ChEBI" id="CHEBI:29780"/>
        <dbReference type="ChEBI" id="CHEBI:58764"/>
        <dbReference type="EC" id="3.3.2.1"/>
    </reaction>
</comment>
<keyword evidence="5" id="KW-0597">Phosphoprotein</keyword>
<dbReference type="Pfam" id="PF00857">
    <property type="entry name" value="Isochorismatase"/>
    <property type="match status" value="1"/>
</dbReference>
<dbReference type="Gene3D" id="1.10.1200.10">
    <property type="entry name" value="ACP-like"/>
    <property type="match status" value="1"/>
</dbReference>
<protein>
    <recommendedName>
        <fullName evidence="2">isochorismatase</fullName>
        <ecNumber evidence="2">3.3.2.1</ecNumber>
    </recommendedName>
</protein>